<evidence type="ECO:0000313" key="1">
    <source>
        <dbReference type="Proteomes" id="UP000046393"/>
    </source>
</evidence>
<dbReference type="Proteomes" id="UP000046393">
    <property type="component" value="Unplaced"/>
</dbReference>
<protein>
    <submittedName>
        <fullName evidence="2">Apple domain-containing protein</fullName>
    </submittedName>
</protein>
<dbReference type="STRING" id="451379.A0A0N5AMZ8"/>
<dbReference type="AlphaFoldDB" id="A0A0N5AMZ8"/>
<sequence length="139" mass="15994">MKEDHFSEPCVLCECFLNFDDNDAPLNINPYLIAENPYNSTEDQCLANCIMDDRCAAATYGLAGGRQIITCEFYEEIRLEDLIYIPYMKMHTKIKNTNCTTKAENFEPMVMTNGTDSSSERRQKRVKLAGKTNFFYNGR</sequence>
<name>A0A0N5AMZ8_9BILA</name>
<reference evidence="2" key="1">
    <citation type="submission" date="2017-02" db="UniProtKB">
        <authorList>
            <consortium name="WormBaseParasite"/>
        </authorList>
    </citation>
    <scope>IDENTIFICATION</scope>
</reference>
<keyword evidence="1" id="KW-1185">Reference proteome</keyword>
<accession>A0A0N5AMZ8</accession>
<proteinExistence type="predicted"/>
<evidence type="ECO:0000313" key="2">
    <source>
        <dbReference type="WBParaSite" id="SMUV_0000597201-mRNA-1"/>
    </source>
</evidence>
<organism evidence="1 2">
    <name type="scientific">Syphacia muris</name>
    <dbReference type="NCBI Taxonomy" id="451379"/>
    <lineage>
        <taxon>Eukaryota</taxon>
        <taxon>Metazoa</taxon>
        <taxon>Ecdysozoa</taxon>
        <taxon>Nematoda</taxon>
        <taxon>Chromadorea</taxon>
        <taxon>Rhabditida</taxon>
        <taxon>Spirurina</taxon>
        <taxon>Oxyuridomorpha</taxon>
        <taxon>Oxyuroidea</taxon>
        <taxon>Oxyuridae</taxon>
        <taxon>Syphacia</taxon>
    </lineage>
</organism>
<dbReference type="WBParaSite" id="SMUV_0000597201-mRNA-1">
    <property type="protein sequence ID" value="SMUV_0000597201-mRNA-1"/>
    <property type="gene ID" value="SMUV_0000597201"/>
</dbReference>